<name>A0AAD7U8N7_9STRA</name>
<dbReference type="AlphaFoldDB" id="A0AAD7U8N7"/>
<accession>A0AAD7U8N7</accession>
<comment type="caution">
    <text evidence="2">The sequence shown here is derived from an EMBL/GenBank/DDBJ whole genome shotgun (WGS) entry which is preliminary data.</text>
</comment>
<dbReference type="InterPro" id="IPR028229">
    <property type="entry name" value="Integrase_rpt"/>
</dbReference>
<keyword evidence="3" id="KW-1185">Reference proteome</keyword>
<reference evidence="2" key="1">
    <citation type="submission" date="2023-01" db="EMBL/GenBank/DDBJ databases">
        <title>Metagenome sequencing of chrysophaentin producing Chrysophaeum taylorii.</title>
        <authorList>
            <person name="Davison J."/>
            <person name="Bewley C."/>
        </authorList>
    </citation>
    <scope>NUCLEOTIDE SEQUENCE</scope>
    <source>
        <strain evidence="2">NIES-1699</strain>
    </source>
</reference>
<evidence type="ECO:0000313" key="3">
    <source>
        <dbReference type="Proteomes" id="UP001230188"/>
    </source>
</evidence>
<proteinExistence type="predicted"/>
<dbReference type="Pfam" id="PF14882">
    <property type="entry name" value="INT_rpt"/>
    <property type="match status" value="2"/>
</dbReference>
<sequence length="317" mass="35587">MRGFNIFFWLPVGARSFDFVHVVVAGATTELGGEVIRRLLGCAVPQLPPPRTTTNRLRVGRVTALSETLAETSRIAVAFPSIQVRRHLERDDMPTRLFVASPVVALDARCDHVVRVGSFVDDGNVTVLRSTSASYVGDVAAVACVVLLARDTEPYRRVVDLDAEIYDITGNLPASPADVRSRRPQWRRRYRKLLPFQEVRKAARSLGFTTKDDWDDWVNDGKAAPRLGPYVPNKPDEFYADDWRGWADFLGAPRPFAEARDHARRLNLTSRRAWVAFAADHKDRIADLRLPAQPHKVYADDWRGYGDFLGSSSADDD</sequence>
<protein>
    <submittedName>
        <fullName evidence="2">Uncharacterized protein</fullName>
    </submittedName>
</protein>
<evidence type="ECO:0000256" key="1">
    <source>
        <dbReference type="SAM" id="SignalP"/>
    </source>
</evidence>
<dbReference type="Proteomes" id="UP001230188">
    <property type="component" value="Unassembled WGS sequence"/>
</dbReference>
<dbReference type="EMBL" id="JAQMWT010000526">
    <property type="protein sequence ID" value="KAJ8600168.1"/>
    <property type="molecule type" value="Genomic_DNA"/>
</dbReference>
<feature type="signal peptide" evidence="1">
    <location>
        <begin position="1"/>
        <end position="16"/>
    </location>
</feature>
<gene>
    <name evidence="2" type="ORF">CTAYLR_001934</name>
</gene>
<feature type="chain" id="PRO_5042103286" evidence="1">
    <location>
        <begin position="17"/>
        <end position="317"/>
    </location>
</feature>
<evidence type="ECO:0000313" key="2">
    <source>
        <dbReference type="EMBL" id="KAJ8600168.1"/>
    </source>
</evidence>
<keyword evidence="1" id="KW-0732">Signal</keyword>
<organism evidence="2 3">
    <name type="scientific">Chrysophaeum taylorii</name>
    <dbReference type="NCBI Taxonomy" id="2483200"/>
    <lineage>
        <taxon>Eukaryota</taxon>
        <taxon>Sar</taxon>
        <taxon>Stramenopiles</taxon>
        <taxon>Ochrophyta</taxon>
        <taxon>Pelagophyceae</taxon>
        <taxon>Pelagomonadales</taxon>
        <taxon>Pelagomonadaceae</taxon>
        <taxon>Chrysophaeum</taxon>
    </lineage>
</organism>